<evidence type="ECO:0000313" key="2">
    <source>
        <dbReference type="EMBL" id="KAK9107957.1"/>
    </source>
</evidence>
<feature type="compositionally biased region" description="Basic and acidic residues" evidence="1">
    <location>
        <begin position="50"/>
        <end position="64"/>
    </location>
</feature>
<comment type="caution">
    <text evidence="2">The sequence shown here is derived from an EMBL/GenBank/DDBJ whole genome shotgun (WGS) entry which is preliminary data.</text>
</comment>
<accession>A0AAP0FKB4</accession>
<reference evidence="2 3" key="1">
    <citation type="submission" date="2024-01" db="EMBL/GenBank/DDBJ databases">
        <title>Genome assemblies of Stephania.</title>
        <authorList>
            <person name="Yang L."/>
        </authorList>
    </citation>
    <scope>NUCLEOTIDE SEQUENCE [LARGE SCALE GENOMIC DNA]</scope>
    <source>
        <strain evidence="2">YNDBR</strain>
        <tissue evidence="2">Leaf</tissue>
    </source>
</reference>
<dbReference type="AlphaFoldDB" id="A0AAP0FKB4"/>
<feature type="region of interest" description="Disordered" evidence="1">
    <location>
        <begin position="1"/>
        <end position="95"/>
    </location>
</feature>
<feature type="compositionally biased region" description="Low complexity" evidence="1">
    <location>
        <begin position="1"/>
        <end position="14"/>
    </location>
</feature>
<proteinExistence type="predicted"/>
<organism evidence="2 3">
    <name type="scientific">Stephania yunnanensis</name>
    <dbReference type="NCBI Taxonomy" id="152371"/>
    <lineage>
        <taxon>Eukaryota</taxon>
        <taxon>Viridiplantae</taxon>
        <taxon>Streptophyta</taxon>
        <taxon>Embryophyta</taxon>
        <taxon>Tracheophyta</taxon>
        <taxon>Spermatophyta</taxon>
        <taxon>Magnoliopsida</taxon>
        <taxon>Ranunculales</taxon>
        <taxon>Menispermaceae</taxon>
        <taxon>Menispermoideae</taxon>
        <taxon>Cissampelideae</taxon>
        <taxon>Stephania</taxon>
    </lineage>
</organism>
<feature type="compositionally biased region" description="Basic and acidic residues" evidence="1">
    <location>
        <begin position="23"/>
        <end position="32"/>
    </location>
</feature>
<dbReference type="Proteomes" id="UP001420932">
    <property type="component" value="Unassembled WGS sequence"/>
</dbReference>
<sequence length="174" mass="19248">MPKQEAAPVSNAPNPSAPPGSDEPQRAHERGQRPPRPMSDHRKRVATVSRRFEEAERPVADLKRPSAGFEGADQETPAVADLKRPSPAVADLKKPSAAVVKKKSEIHPRDLVFPSRSSALATQRSDTMLRLKESFNGEETGEQQWRKNKAPTTPLNALHTLFIIKTNFTSQLLM</sequence>
<gene>
    <name evidence="2" type="ORF">Syun_023968</name>
</gene>
<protein>
    <submittedName>
        <fullName evidence="2">Uncharacterized protein</fullName>
    </submittedName>
</protein>
<evidence type="ECO:0000256" key="1">
    <source>
        <dbReference type="SAM" id="MobiDB-lite"/>
    </source>
</evidence>
<keyword evidence="3" id="KW-1185">Reference proteome</keyword>
<dbReference type="EMBL" id="JBBNAF010000010">
    <property type="protein sequence ID" value="KAK9107957.1"/>
    <property type="molecule type" value="Genomic_DNA"/>
</dbReference>
<evidence type="ECO:0000313" key="3">
    <source>
        <dbReference type="Proteomes" id="UP001420932"/>
    </source>
</evidence>
<name>A0AAP0FKB4_9MAGN</name>